<dbReference type="InterPro" id="IPR029787">
    <property type="entry name" value="Nucleotide_cyclase"/>
</dbReference>
<dbReference type="Pfam" id="PF13191">
    <property type="entry name" value="AAA_16"/>
    <property type="match status" value="1"/>
</dbReference>
<name>A0AAE3KKN1_9CYAN</name>
<accession>A0AAE3KKN1</accession>
<dbReference type="GO" id="GO:0005524">
    <property type="term" value="F:ATP binding"/>
    <property type="evidence" value="ECO:0007669"/>
    <property type="project" value="InterPro"/>
</dbReference>
<evidence type="ECO:0000256" key="1">
    <source>
        <dbReference type="ARBA" id="ARBA00004167"/>
    </source>
</evidence>
<dbReference type="Gene3D" id="3.40.50.300">
    <property type="entry name" value="P-loop containing nucleotide triphosphate hydrolases"/>
    <property type="match status" value="1"/>
</dbReference>
<dbReference type="GO" id="GO:0016020">
    <property type="term" value="C:membrane"/>
    <property type="evidence" value="ECO:0007669"/>
    <property type="project" value="UniProtKB-SubCell"/>
</dbReference>
<dbReference type="SUPFAM" id="SSF55073">
    <property type="entry name" value="Nucleotide cyclase"/>
    <property type="match status" value="1"/>
</dbReference>
<dbReference type="PANTHER" id="PTHR43642">
    <property type="entry name" value="HYBRID SIGNAL TRANSDUCTION HISTIDINE KINASE G"/>
    <property type="match status" value="1"/>
</dbReference>
<dbReference type="RefSeq" id="WP_254010520.1">
    <property type="nucleotide sequence ID" value="NZ_JAMZMM010000024.1"/>
</dbReference>
<dbReference type="InterPro" id="IPR003018">
    <property type="entry name" value="GAF"/>
</dbReference>
<dbReference type="PROSITE" id="PS50125">
    <property type="entry name" value="GUANYLATE_CYCLASE_2"/>
    <property type="match status" value="1"/>
</dbReference>
<feature type="domain" description="Protein kinase" evidence="2">
    <location>
        <begin position="7"/>
        <end position="267"/>
    </location>
</feature>
<dbReference type="EMBL" id="JAMZMM010000024">
    <property type="protein sequence ID" value="MCP2727710.1"/>
    <property type="molecule type" value="Genomic_DNA"/>
</dbReference>
<dbReference type="SMART" id="SM00065">
    <property type="entry name" value="GAF"/>
    <property type="match status" value="1"/>
</dbReference>
<keyword evidence="5" id="KW-1185">Reference proteome</keyword>
<dbReference type="SMART" id="SM00044">
    <property type="entry name" value="CYCc"/>
    <property type="match status" value="1"/>
</dbReference>
<dbReference type="InterPro" id="IPR041664">
    <property type="entry name" value="AAA_16"/>
</dbReference>
<evidence type="ECO:0000259" key="2">
    <source>
        <dbReference type="PROSITE" id="PS50011"/>
    </source>
</evidence>
<dbReference type="GO" id="GO:0035556">
    <property type="term" value="P:intracellular signal transduction"/>
    <property type="evidence" value="ECO:0007669"/>
    <property type="project" value="InterPro"/>
</dbReference>
<gene>
    <name evidence="4" type="ORF">NJ959_04360</name>
</gene>
<dbReference type="InterPro" id="IPR011009">
    <property type="entry name" value="Kinase-like_dom_sf"/>
</dbReference>
<dbReference type="Pfam" id="PF01590">
    <property type="entry name" value="GAF"/>
    <property type="match status" value="1"/>
</dbReference>
<dbReference type="SUPFAM" id="SSF52540">
    <property type="entry name" value="P-loop containing nucleoside triphosphate hydrolases"/>
    <property type="match status" value="1"/>
</dbReference>
<organism evidence="4 5">
    <name type="scientific">Limnofasciculus baicalensis BBK-W-15</name>
    <dbReference type="NCBI Taxonomy" id="2699891"/>
    <lineage>
        <taxon>Bacteria</taxon>
        <taxon>Bacillati</taxon>
        <taxon>Cyanobacteriota</taxon>
        <taxon>Cyanophyceae</taxon>
        <taxon>Coleofasciculales</taxon>
        <taxon>Coleofasciculaceae</taxon>
        <taxon>Limnofasciculus</taxon>
        <taxon>Limnofasciculus baicalensis</taxon>
    </lineage>
</organism>
<dbReference type="InterPro" id="IPR027417">
    <property type="entry name" value="P-loop_NTPase"/>
</dbReference>
<dbReference type="Gene3D" id="3.30.70.1230">
    <property type="entry name" value="Nucleotide cyclase"/>
    <property type="match status" value="1"/>
</dbReference>
<dbReference type="GO" id="GO:0004672">
    <property type="term" value="F:protein kinase activity"/>
    <property type="evidence" value="ECO:0007669"/>
    <property type="project" value="InterPro"/>
</dbReference>
<evidence type="ECO:0000313" key="5">
    <source>
        <dbReference type="Proteomes" id="UP001204953"/>
    </source>
</evidence>
<dbReference type="Gene3D" id="3.30.450.40">
    <property type="match status" value="1"/>
</dbReference>
<comment type="caution">
    <text evidence="4">The sequence shown here is derived from an EMBL/GenBank/DDBJ whole genome shotgun (WGS) entry which is preliminary data.</text>
</comment>
<dbReference type="Pfam" id="PF00211">
    <property type="entry name" value="Guanylate_cyc"/>
    <property type="match status" value="1"/>
</dbReference>
<dbReference type="InterPro" id="IPR029016">
    <property type="entry name" value="GAF-like_dom_sf"/>
</dbReference>
<dbReference type="CDD" id="cd14014">
    <property type="entry name" value="STKc_PknB_like"/>
    <property type="match status" value="1"/>
</dbReference>
<evidence type="ECO:0000313" key="4">
    <source>
        <dbReference type="EMBL" id="MCP2727710.1"/>
    </source>
</evidence>
<dbReference type="PANTHER" id="PTHR43642:SF1">
    <property type="entry name" value="HYBRID SIGNAL TRANSDUCTION HISTIDINE KINASE G"/>
    <property type="match status" value="1"/>
</dbReference>
<reference evidence="4" key="1">
    <citation type="submission" date="2022-06" db="EMBL/GenBank/DDBJ databases">
        <title>New cyanobacteria of genus Symplocastrum in benthos of Lake Baikal.</title>
        <authorList>
            <person name="Sorokovikova E."/>
            <person name="Tikhonova I."/>
            <person name="Krasnopeev A."/>
            <person name="Evseev P."/>
            <person name="Gladkikh A."/>
            <person name="Belykh O."/>
        </authorList>
    </citation>
    <scope>NUCLEOTIDE SEQUENCE</scope>
    <source>
        <strain evidence="4">BBK-W-15</strain>
    </source>
</reference>
<dbReference type="GO" id="GO:0004016">
    <property type="term" value="F:adenylate cyclase activity"/>
    <property type="evidence" value="ECO:0007669"/>
    <property type="project" value="UniProtKB-ARBA"/>
</dbReference>
<dbReference type="Pfam" id="PF00069">
    <property type="entry name" value="Pkinase"/>
    <property type="match status" value="1"/>
</dbReference>
<feature type="domain" description="Guanylate cyclase" evidence="3">
    <location>
        <begin position="1549"/>
        <end position="1675"/>
    </location>
</feature>
<dbReference type="SUPFAM" id="SSF55781">
    <property type="entry name" value="GAF domain-like"/>
    <property type="match status" value="1"/>
</dbReference>
<dbReference type="Proteomes" id="UP001204953">
    <property type="component" value="Unassembled WGS sequence"/>
</dbReference>
<evidence type="ECO:0000259" key="3">
    <source>
        <dbReference type="PROSITE" id="PS50125"/>
    </source>
</evidence>
<dbReference type="InterPro" id="IPR000719">
    <property type="entry name" value="Prot_kinase_dom"/>
</dbReference>
<comment type="subcellular location">
    <subcellularLocation>
        <location evidence="1">Membrane</location>
        <topology evidence="1">Single-pass membrane protein</topology>
    </subcellularLocation>
</comment>
<protein>
    <submittedName>
        <fullName evidence="4">AAA family ATPase</fullName>
    </submittedName>
</protein>
<dbReference type="InterPro" id="IPR053159">
    <property type="entry name" value="Hybrid_Histidine_Kinase"/>
</dbReference>
<dbReference type="CDD" id="cd07302">
    <property type="entry name" value="CHD"/>
    <property type="match status" value="1"/>
</dbReference>
<dbReference type="Gene3D" id="1.10.510.10">
    <property type="entry name" value="Transferase(Phosphotransferase) domain 1"/>
    <property type="match status" value="1"/>
</dbReference>
<proteinExistence type="predicted"/>
<sequence length="1787" mass="201537">MIILSGITVLAQIYESDTSLVYRGIRNEDERRIILKLLKEDYPAPGEIIRYRQEYEITRNLKIDGVVKAYDLQQYHNTLVMILEDFGGTSLNILPERYPLNLDKFLSITIQITEILGQIHQENIIHKDINPSNIAIDPETGQLKIIDFGISTILSRENPTLTSPNVLEGTLAYISPEQTGRMNRTIDYRTDFYSLGVTFYELLTSQLPFTTTEAMELVHCHIAKQPIPPHEINPEIPLVVSEIVMKLLAKTAEERYQSALGIRDDLVLCLIQLEAGEGIEYFIPGEQDISSKFQIPQKLYGREEEIKDLLTAFNRVCQGNKSEMMLVSGYSGIGKSALVQEIYKPITQERGYFIAGKFDQFQRNIPYSALVGAFRELVRQLLTESEAKLQLWRDKLLGALGVNGQIIIDVIPEVELIIGKQSDVPKLAPSESQNRFNLVWQNFIRVFCQKEHPLVIFIDDLQWADSATLKLIQLIMMDIDTKYLFLIGSYRDNEVNSGHPLMLTLSEVQKYGATVNTVYLSPLNLTHIAGLIADTLNCNNSRAKPLAELVLAKTQGNPFFMNEFLKSLYTEKLLNFDFTNGVWWWDLEQIQARGITDNVVELMAANIQKLPESTEHLLKLAACIGSQFDLRTLSIVNETSQKETANQLKLAVEDGLIFPVGDDYKWIEVSGFFGVGSGDENRTYDGSKSRIYYKFVHDRIQQAAYSLIPDPGKAVIHVEIGEVLLNNTPIEQREDTIFDIVNQLNFGIDLIDNQEERDDLAKLNLIAGKKAKASAAYQPALTYLKLGLKWLAGDRWQRQYDTTLALYVEAAESAYLCGDFDEMEQLASGVLDRAEVILDKVKVYEVKIYAYIAQNKLQEAVVTGLAALRMLGINLPKKTKNIDILLALFKTKFALLWMQIDDLIHLKEMTDPDKLAAMRILNSLGSATYFVNPSLSLLTILNRVSLSIKHGNTSLSPMSYAAYGLLLCGALGDIKLGCHFGKVALHLLDKFNAKEIECRTVYLVNFFIRNWQEHVGQILEPLLENYKTGIETGDLEYAAYCAISYCNYAYFIGEELGSLEREIAKYSDAIGKLKQQRSLHAINIDWQKVLNLMGESENPCHLIGKAYDDSKIMPHGMDEIDLTAKFHLYFYKLMLCYLFGEDNLARDNAIIAEKYLEGGLGMLTVPMFHFYDSLAILALYPSSPKLQQKCFVRKVQANQKKMKKWAAHAPMNHLHKFYLVEAERYRIFGKDIKGMDYYDKAIALAKENKYLNEEALGYELAAKFYLEKGKDKIAQIYMQDARYCYLRWGAMAKVKDLDTRYPQLLHRKSSGMGLAIAPISMSSTITGNSPDSTLDLTTVIKASQTLFGEIVLDKLLAKLMEIIIENAGAQKGFLILETKGKLLIEASGAVPGVGECYGGKDCVKVLQSIPIATCDGLSPTIINYVARTLESVVLNDATREGLFSNDSYIKANQPKSILCFPLIDRGKMEGIIYLENNLTTGAFTQDRIEILNLLSAQAAIAIENARFYHNMAELNKAYERFVPRQFLQFLGKESIVDVKLGDQVQREMSVLFSDIRSFTTLSEIMTPEENFKFINSYLSQMEPIITQHQGFIDKYIGDAIMALFSGEADNAVKAGISMLHHLVQYNQNRAKAGYVPIKIGIGINTGSLMLGTVGGYNRMDSTVISDAVNLASRVETLTKSYGVSMLITHQTLSRLTNPDNYALRLIEKGKVKGKSELVIVYEIFDADPPEIKDGKLVTKEIFLAALSHYNFQRFREAGKLFSECLRLNPMDGVAQIYQERCLEMEWG</sequence>
<dbReference type="PROSITE" id="PS50011">
    <property type="entry name" value="PROTEIN_KINASE_DOM"/>
    <property type="match status" value="1"/>
</dbReference>
<dbReference type="InterPro" id="IPR001054">
    <property type="entry name" value="A/G_cyclase"/>
</dbReference>
<dbReference type="SUPFAM" id="SSF56112">
    <property type="entry name" value="Protein kinase-like (PK-like)"/>
    <property type="match status" value="1"/>
</dbReference>
<dbReference type="GO" id="GO:0009190">
    <property type="term" value="P:cyclic nucleotide biosynthetic process"/>
    <property type="evidence" value="ECO:0007669"/>
    <property type="project" value="InterPro"/>
</dbReference>